<dbReference type="InterPro" id="IPR038770">
    <property type="entry name" value="Na+/solute_symporter_sf"/>
</dbReference>
<feature type="transmembrane region" description="Helical" evidence="12">
    <location>
        <begin position="302"/>
        <end position="324"/>
    </location>
</feature>
<gene>
    <name evidence="14" type="ORF">ABIE19_000363</name>
</gene>
<keyword evidence="4" id="KW-0050">Antiport</keyword>
<feature type="transmembrane region" description="Helical" evidence="12">
    <location>
        <begin position="364"/>
        <end position="384"/>
    </location>
</feature>
<dbReference type="EMBL" id="JBEPTF010000001">
    <property type="protein sequence ID" value="MET4682454.1"/>
    <property type="molecule type" value="Genomic_DNA"/>
</dbReference>
<keyword evidence="10 12" id="KW-0472">Membrane</keyword>
<evidence type="ECO:0000256" key="3">
    <source>
        <dbReference type="ARBA" id="ARBA00022448"/>
    </source>
</evidence>
<evidence type="ECO:0000256" key="7">
    <source>
        <dbReference type="ARBA" id="ARBA00022958"/>
    </source>
</evidence>
<dbReference type="RefSeq" id="WP_354087399.1">
    <property type="nucleotide sequence ID" value="NZ_JBEPTF010000001.1"/>
</dbReference>
<dbReference type="Gene3D" id="1.20.1530.20">
    <property type="match status" value="1"/>
</dbReference>
<dbReference type="InterPro" id="IPR004771">
    <property type="entry name" value="K/H_exchanger"/>
</dbReference>
<feature type="transmembrane region" description="Helical" evidence="12">
    <location>
        <begin position="187"/>
        <end position="209"/>
    </location>
</feature>
<evidence type="ECO:0000256" key="6">
    <source>
        <dbReference type="ARBA" id="ARBA00022692"/>
    </source>
</evidence>
<keyword evidence="9" id="KW-0406">Ion transport</keyword>
<name>A0ABV2R7A2_9CAUL</name>
<keyword evidence="7" id="KW-0630">Potassium</keyword>
<dbReference type="InterPro" id="IPR036291">
    <property type="entry name" value="NAD(P)-bd_dom_sf"/>
</dbReference>
<evidence type="ECO:0000256" key="5">
    <source>
        <dbReference type="ARBA" id="ARBA00022538"/>
    </source>
</evidence>
<comment type="subcellular location">
    <subcellularLocation>
        <location evidence="1">Membrane</location>
        <topology evidence="1">Multi-pass membrane protein</topology>
    </subcellularLocation>
</comment>
<feature type="region of interest" description="Disordered" evidence="11">
    <location>
        <begin position="584"/>
        <end position="619"/>
    </location>
</feature>
<dbReference type="SUPFAM" id="SSF51735">
    <property type="entry name" value="NAD(P)-binding Rossmann-fold domains"/>
    <property type="match status" value="1"/>
</dbReference>
<sequence length="619" mass="65224">MAEATTGMDLGHVAALLAAGVVAVPVFRKLGLGSVLGYLAAGVAIGPFGLALFREPETILHVAEFGVVIFLFLIGLEMRPKRLWGMRNEIFGLGAAQVGLAGLALTLVAMAAGAPAPVAFVGAMGFVMSSTAVIVQMLEERGDLPTPQGQRAVSILLFEDLAIVPLLAIVAVLAASLGTATESTVPLWRTIGLAAAAVAGVLIAGRYAINPVFRFLARNGGREVMTAAALLVVAGTAWIMNGVGLSMAMGAFLAGVLLSDSTFRHQLEADVEPFRAILLGLFFLSVGMALDIGVVITDWRIVVLGLLAFMLVKAAVIYVVARLFKARHHEAIERAALFAQGGEFAFVLYGAAAAGGVIDGQASAALTAIVILSMALTPLTTLAMKRWLPKEAGLSPEEAEGVDAADGLRGRVLIIGFGRFAQVVSQPLLARDVDVSIIENDVEMIQAAGNFGFKVYYGDGTRLDTLRASGAGRAEAVLVCVDKPEAADRIVQLVKSEFPGVKLFVRAFDRGHSLRLIEAGVDYHIRETFESALKFGEAVLVDLGVSEDEAADTVAEVRRRDAARLDLQVTGGLTAGRALMRGNAVTPQPEPYIKPAREGRLVNEDEAPPEAVIEREVQD</sequence>
<evidence type="ECO:0000256" key="4">
    <source>
        <dbReference type="ARBA" id="ARBA00022449"/>
    </source>
</evidence>
<dbReference type="PANTHER" id="PTHR46157">
    <property type="entry name" value="K(+) EFFLUX ANTIPORTER 3, CHLOROPLASTIC"/>
    <property type="match status" value="1"/>
</dbReference>
<dbReference type="NCBIfam" id="TIGR00932">
    <property type="entry name" value="2a37"/>
    <property type="match status" value="1"/>
</dbReference>
<feature type="transmembrane region" description="Helical" evidence="12">
    <location>
        <begin position="336"/>
        <end position="358"/>
    </location>
</feature>
<feature type="transmembrane region" description="Helical" evidence="12">
    <location>
        <begin position="35"/>
        <end position="53"/>
    </location>
</feature>
<dbReference type="Pfam" id="PF02254">
    <property type="entry name" value="TrkA_N"/>
    <property type="match status" value="1"/>
</dbReference>
<evidence type="ECO:0000256" key="12">
    <source>
        <dbReference type="SAM" id="Phobius"/>
    </source>
</evidence>
<dbReference type="Proteomes" id="UP001549313">
    <property type="component" value="Unassembled WGS sequence"/>
</dbReference>
<keyword evidence="15" id="KW-1185">Reference proteome</keyword>
<protein>
    <submittedName>
        <fullName evidence="14">Glutathione-regulated potassium-efflux system protein KefB</fullName>
    </submittedName>
</protein>
<dbReference type="Gene3D" id="3.40.50.720">
    <property type="entry name" value="NAD(P)-binding Rossmann-like Domain"/>
    <property type="match status" value="1"/>
</dbReference>
<keyword evidence="3" id="KW-0813">Transport</keyword>
<dbReference type="InterPro" id="IPR003148">
    <property type="entry name" value="RCK_N"/>
</dbReference>
<feature type="transmembrane region" description="Helical" evidence="12">
    <location>
        <begin position="156"/>
        <end position="175"/>
    </location>
</feature>
<dbReference type="InterPro" id="IPR006153">
    <property type="entry name" value="Cation/H_exchanger_TM"/>
</dbReference>
<evidence type="ECO:0000259" key="13">
    <source>
        <dbReference type="PROSITE" id="PS51201"/>
    </source>
</evidence>
<proteinExistence type="inferred from homology"/>
<feature type="transmembrane region" description="Helical" evidence="12">
    <location>
        <begin position="275"/>
        <end position="296"/>
    </location>
</feature>
<evidence type="ECO:0000256" key="2">
    <source>
        <dbReference type="ARBA" id="ARBA00005551"/>
    </source>
</evidence>
<feature type="domain" description="RCK N-terminal" evidence="13">
    <location>
        <begin position="409"/>
        <end position="525"/>
    </location>
</feature>
<accession>A0ABV2R7A2</accession>
<evidence type="ECO:0000313" key="15">
    <source>
        <dbReference type="Proteomes" id="UP001549313"/>
    </source>
</evidence>
<evidence type="ECO:0000256" key="10">
    <source>
        <dbReference type="ARBA" id="ARBA00023136"/>
    </source>
</evidence>
<dbReference type="PROSITE" id="PS51201">
    <property type="entry name" value="RCK_N"/>
    <property type="match status" value="1"/>
</dbReference>
<keyword evidence="6 12" id="KW-0812">Transmembrane</keyword>
<organism evidence="14 15">
    <name type="scientific">Brevundimonas faecalis</name>
    <dbReference type="NCBI Taxonomy" id="947378"/>
    <lineage>
        <taxon>Bacteria</taxon>
        <taxon>Pseudomonadati</taxon>
        <taxon>Pseudomonadota</taxon>
        <taxon>Alphaproteobacteria</taxon>
        <taxon>Caulobacterales</taxon>
        <taxon>Caulobacteraceae</taxon>
        <taxon>Brevundimonas</taxon>
    </lineage>
</organism>
<comment type="similarity">
    <text evidence="2">Belongs to the monovalent cation:proton antiporter 2 (CPA2) transporter (TC 2.A.37) family.</text>
</comment>
<feature type="transmembrane region" description="Helical" evidence="12">
    <location>
        <begin position="118"/>
        <end position="135"/>
    </location>
</feature>
<dbReference type="Pfam" id="PF00999">
    <property type="entry name" value="Na_H_Exchanger"/>
    <property type="match status" value="1"/>
</dbReference>
<dbReference type="PANTHER" id="PTHR46157:SF8">
    <property type="entry name" value="GLUTATHIONE-REGULATED POTASSIUM-EFFLUX SYSTEM PROTEIN"/>
    <property type="match status" value="1"/>
</dbReference>
<comment type="caution">
    <text evidence="14">The sequence shown here is derived from an EMBL/GenBank/DDBJ whole genome shotgun (WGS) entry which is preliminary data.</text>
</comment>
<reference evidence="14 15" key="1">
    <citation type="submission" date="2024-06" db="EMBL/GenBank/DDBJ databases">
        <title>Sorghum-associated microbial communities from plants grown in Nebraska, USA.</title>
        <authorList>
            <person name="Schachtman D."/>
        </authorList>
    </citation>
    <scope>NUCLEOTIDE SEQUENCE [LARGE SCALE GENOMIC DNA]</scope>
    <source>
        <strain evidence="14 15">2814</strain>
    </source>
</reference>
<evidence type="ECO:0000256" key="1">
    <source>
        <dbReference type="ARBA" id="ARBA00004141"/>
    </source>
</evidence>
<keyword evidence="5" id="KW-0633">Potassium transport</keyword>
<keyword evidence="8 12" id="KW-1133">Transmembrane helix</keyword>
<feature type="transmembrane region" description="Helical" evidence="12">
    <location>
        <begin position="90"/>
        <end position="112"/>
    </location>
</feature>
<evidence type="ECO:0000256" key="8">
    <source>
        <dbReference type="ARBA" id="ARBA00022989"/>
    </source>
</evidence>
<evidence type="ECO:0000256" key="11">
    <source>
        <dbReference type="SAM" id="MobiDB-lite"/>
    </source>
</evidence>
<feature type="transmembrane region" description="Helical" evidence="12">
    <location>
        <begin position="59"/>
        <end position="78"/>
    </location>
</feature>
<evidence type="ECO:0000256" key="9">
    <source>
        <dbReference type="ARBA" id="ARBA00023065"/>
    </source>
</evidence>
<feature type="transmembrane region" description="Helical" evidence="12">
    <location>
        <begin position="12"/>
        <end position="28"/>
    </location>
</feature>
<evidence type="ECO:0000313" key="14">
    <source>
        <dbReference type="EMBL" id="MET4682454.1"/>
    </source>
</evidence>